<keyword evidence="3 5" id="KW-0949">S-adenosyl-L-methionine</keyword>
<comment type="similarity">
    <text evidence="5 6">Belongs to the class I-like SAM-binding methyltransferase superfamily. C5-methyltransferase family.</text>
</comment>
<dbReference type="SUPFAM" id="SSF53335">
    <property type="entry name" value="S-adenosyl-L-methionine-dependent methyltransferases"/>
    <property type="match status" value="1"/>
</dbReference>
<feature type="active site" evidence="5">
    <location>
        <position position="84"/>
    </location>
</feature>
<proteinExistence type="inferred from homology"/>
<evidence type="ECO:0000256" key="7">
    <source>
        <dbReference type="RuleBase" id="RU000417"/>
    </source>
</evidence>
<evidence type="ECO:0000256" key="1">
    <source>
        <dbReference type="ARBA" id="ARBA00022603"/>
    </source>
</evidence>
<dbReference type="Pfam" id="PF00145">
    <property type="entry name" value="DNA_methylase"/>
    <property type="match status" value="1"/>
</dbReference>
<protein>
    <recommendedName>
        <fullName evidence="7">Cytosine-specific methyltransferase</fullName>
        <ecNumber evidence="7">2.1.1.37</ecNumber>
    </recommendedName>
</protein>
<reference evidence="9" key="1">
    <citation type="journal article" date="2019" name="Int. J. Syst. Evol. Microbiol.">
        <title>The Global Catalogue of Microorganisms (GCM) 10K type strain sequencing project: providing services to taxonomists for standard genome sequencing and annotation.</title>
        <authorList>
            <consortium name="The Broad Institute Genomics Platform"/>
            <consortium name="The Broad Institute Genome Sequencing Center for Infectious Disease"/>
            <person name="Wu L."/>
            <person name="Ma J."/>
        </authorList>
    </citation>
    <scope>NUCLEOTIDE SEQUENCE [LARGE SCALE GENOMIC DNA]</scope>
    <source>
        <strain evidence="9">JCM 12662</strain>
    </source>
</reference>
<dbReference type="InterPro" id="IPR001525">
    <property type="entry name" value="C5_MeTfrase"/>
</dbReference>
<dbReference type="InterPro" id="IPR018117">
    <property type="entry name" value="C5_DNA_meth_AS"/>
</dbReference>
<dbReference type="Gene3D" id="3.40.50.150">
    <property type="entry name" value="Vaccinia Virus protein VP39"/>
    <property type="match status" value="1"/>
</dbReference>
<evidence type="ECO:0000256" key="5">
    <source>
        <dbReference type="PROSITE-ProRule" id="PRU01016"/>
    </source>
</evidence>
<keyword evidence="9" id="KW-1185">Reference proteome</keyword>
<dbReference type="InterPro" id="IPR050390">
    <property type="entry name" value="C5-Methyltransferase"/>
</dbReference>
<sequence>MEHKYNVLDLFCGAGGLSEGFREAGYNIVAGVDFDIAALKTHEHNFPESITILEDLSKEEEAIKNIAKKVDGERIDVIIGGPPCQGFSLTGSRDLSDSRNRLYVSVVEAVEHFKPKAFLIENVPGIATLYKGKVKEQVINSFKDLGYIVSVTEKPLLAADYGVPQMRKRMFFVGYLKELNYKKFVFPKPLLSSAEYVTTSEAISDLPSLVEDVGKDTMEYVTLPQSDYQINMRRNSNMIFNHVGTNHTEHVKWVISQVPEGGNHKDLPPGVGDSRKFNEAWTRYHSNKPSKTIDTGHRNHFHYRWNRVPTVRENARLQSFPDVFRFIGTKTQQYRQVGNAVPPLLSKIIAEKMYKHLSKEYAAENLQYVKQISLNI</sequence>
<dbReference type="GO" id="GO:0008168">
    <property type="term" value="F:methyltransferase activity"/>
    <property type="evidence" value="ECO:0007669"/>
    <property type="project" value="UniProtKB-KW"/>
</dbReference>
<dbReference type="InterPro" id="IPR029063">
    <property type="entry name" value="SAM-dependent_MTases_sf"/>
</dbReference>
<keyword evidence="4" id="KW-0680">Restriction system</keyword>
<dbReference type="PROSITE" id="PS00094">
    <property type="entry name" value="C5_MTASE_1"/>
    <property type="match status" value="1"/>
</dbReference>
<name>A0ABP3GVI5_9LACT</name>
<dbReference type="Proteomes" id="UP001501166">
    <property type="component" value="Unassembled WGS sequence"/>
</dbReference>
<organism evidence="8 9">
    <name type="scientific">Alkalibacterium iburiense</name>
    <dbReference type="NCBI Taxonomy" id="290589"/>
    <lineage>
        <taxon>Bacteria</taxon>
        <taxon>Bacillati</taxon>
        <taxon>Bacillota</taxon>
        <taxon>Bacilli</taxon>
        <taxon>Lactobacillales</taxon>
        <taxon>Carnobacteriaceae</taxon>
        <taxon>Alkalibacterium</taxon>
    </lineage>
</organism>
<gene>
    <name evidence="8" type="ORF">GCM10008932_05560</name>
</gene>
<dbReference type="EC" id="2.1.1.37" evidence="7"/>
<evidence type="ECO:0000256" key="2">
    <source>
        <dbReference type="ARBA" id="ARBA00022679"/>
    </source>
</evidence>
<evidence type="ECO:0000256" key="3">
    <source>
        <dbReference type="ARBA" id="ARBA00022691"/>
    </source>
</evidence>
<dbReference type="PROSITE" id="PS51679">
    <property type="entry name" value="SAM_MT_C5"/>
    <property type="match status" value="1"/>
</dbReference>
<accession>A0ABP3GVI5</accession>
<dbReference type="NCBIfam" id="TIGR00675">
    <property type="entry name" value="dcm"/>
    <property type="match status" value="1"/>
</dbReference>
<dbReference type="Gene3D" id="3.90.120.10">
    <property type="entry name" value="DNA Methylase, subunit A, domain 2"/>
    <property type="match status" value="1"/>
</dbReference>
<evidence type="ECO:0000313" key="9">
    <source>
        <dbReference type="Proteomes" id="UP001501166"/>
    </source>
</evidence>
<dbReference type="PRINTS" id="PR00105">
    <property type="entry name" value="C5METTRFRASE"/>
</dbReference>
<evidence type="ECO:0000256" key="4">
    <source>
        <dbReference type="ARBA" id="ARBA00022747"/>
    </source>
</evidence>
<dbReference type="InterPro" id="IPR031303">
    <property type="entry name" value="C5_meth_CS"/>
</dbReference>
<dbReference type="PANTHER" id="PTHR10629:SF52">
    <property type="entry name" value="DNA (CYTOSINE-5)-METHYLTRANSFERASE 1"/>
    <property type="match status" value="1"/>
</dbReference>
<comment type="catalytic activity">
    <reaction evidence="7">
        <text>a 2'-deoxycytidine in DNA + S-adenosyl-L-methionine = a 5-methyl-2'-deoxycytidine in DNA + S-adenosyl-L-homocysteine + H(+)</text>
        <dbReference type="Rhea" id="RHEA:13681"/>
        <dbReference type="Rhea" id="RHEA-COMP:11369"/>
        <dbReference type="Rhea" id="RHEA-COMP:11370"/>
        <dbReference type="ChEBI" id="CHEBI:15378"/>
        <dbReference type="ChEBI" id="CHEBI:57856"/>
        <dbReference type="ChEBI" id="CHEBI:59789"/>
        <dbReference type="ChEBI" id="CHEBI:85452"/>
        <dbReference type="ChEBI" id="CHEBI:85454"/>
        <dbReference type="EC" id="2.1.1.37"/>
    </reaction>
</comment>
<dbReference type="GO" id="GO:0032259">
    <property type="term" value="P:methylation"/>
    <property type="evidence" value="ECO:0007669"/>
    <property type="project" value="UniProtKB-KW"/>
</dbReference>
<dbReference type="PROSITE" id="PS00095">
    <property type="entry name" value="C5_MTASE_2"/>
    <property type="match status" value="1"/>
</dbReference>
<dbReference type="RefSeq" id="WP_343753785.1">
    <property type="nucleotide sequence ID" value="NZ_BAAACW010000036.1"/>
</dbReference>
<comment type="caution">
    <text evidence="8">The sequence shown here is derived from an EMBL/GenBank/DDBJ whole genome shotgun (WGS) entry which is preliminary data.</text>
</comment>
<dbReference type="EMBL" id="BAAACW010000036">
    <property type="protein sequence ID" value="GAA0355440.1"/>
    <property type="molecule type" value="Genomic_DNA"/>
</dbReference>
<dbReference type="PANTHER" id="PTHR10629">
    <property type="entry name" value="CYTOSINE-SPECIFIC METHYLTRANSFERASE"/>
    <property type="match status" value="1"/>
</dbReference>
<keyword evidence="1 5" id="KW-0489">Methyltransferase</keyword>
<evidence type="ECO:0000313" key="8">
    <source>
        <dbReference type="EMBL" id="GAA0355440.1"/>
    </source>
</evidence>
<evidence type="ECO:0000256" key="6">
    <source>
        <dbReference type="RuleBase" id="RU000416"/>
    </source>
</evidence>
<keyword evidence="2 5" id="KW-0808">Transferase</keyword>